<dbReference type="Proteomes" id="UP000472676">
    <property type="component" value="Unassembled WGS sequence"/>
</dbReference>
<evidence type="ECO:0000313" key="13">
    <source>
        <dbReference type="EMBL" id="NGY04384.1"/>
    </source>
</evidence>
<comment type="caution">
    <text evidence="13">The sequence shown here is derived from an EMBL/GenBank/DDBJ whole genome shotgun (WGS) entry which is preliminary data.</text>
</comment>
<dbReference type="NCBIfam" id="NF011202">
    <property type="entry name" value="PRK14608.1"/>
    <property type="match status" value="1"/>
</dbReference>
<accession>A0A6M2BPV0</accession>
<dbReference type="GO" id="GO:0005524">
    <property type="term" value="F:ATP binding"/>
    <property type="evidence" value="ECO:0007669"/>
    <property type="project" value="UniProtKB-UniRule"/>
</dbReference>
<dbReference type="PANTHER" id="PTHR43527:SF2">
    <property type="entry name" value="4-DIPHOSPHOCYTIDYL-2-C-METHYL-D-ERYTHRITOL KINASE, CHLOROPLASTIC"/>
    <property type="match status" value="1"/>
</dbReference>
<keyword evidence="14" id="KW-1185">Reference proteome</keyword>
<feature type="domain" description="GHMP kinase N-terminal" evidence="11">
    <location>
        <begin position="74"/>
        <end position="150"/>
    </location>
</feature>
<sequence>MPAAGPFTASFAWPAPAKLNLFLHVTGRRADGYHELQTLFQFIDLHDTLYFVPRGDGEFTRSGAPQGLAEQDDLVLRAARAIRRASGANLGADIRVEKRIPLGAGLGGGSSNAATTLIALNRLWNLGLPNDEIARIGLSLGADVPVFVRGLAAWGEGVGERLRPVVIDEPHYLVVTPPVAVSTAEIFRAPELTRDHQPIEFADFIAGHGRNDCEAATCARYPAVREALAWLRERTPRARMSGTGASLFAAFAQRSDAEALAAQLPSAWPHFIAQGRNRSPLLDAIARS</sequence>
<name>A0A6M2BPV0_9GAMM</name>
<feature type="active site" evidence="10">
    <location>
        <position position="18"/>
    </location>
</feature>
<keyword evidence="8 10" id="KW-0414">Isoprene biosynthesis</keyword>
<dbReference type="Gene3D" id="3.30.70.890">
    <property type="entry name" value="GHMP kinase, C-terminal domain"/>
    <property type="match status" value="1"/>
</dbReference>
<dbReference type="InterPro" id="IPR014721">
    <property type="entry name" value="Ribsml_uS5_D2-typ_fold_subgr"/>
</dbReference>
<dbReference type="PANTHER" id="PTHR43527">
    <property type="entry name" value="4-DIPHOSPHOCYTIDYL-2-C-METHYL-D-ERYTHRITOL KINASE, CHLOROPLASTIC"/>
    <property type="match status" value="1"/>
</dbReference>
<dbReference type="SUPFAM" id="SSF54211">
    <property type="entry name" value="Ribosomal protein S5 domain 2-like"/>
    <property type="match status" value="1"/>
</dbReference>
<dbReference type="Pfam" id="PF08544">
    <property type="entry name" value="GHMP_kinases_C"/>
    <property type="match status" value="1"/>
</dbReference>
<dbReference type="InterPro" id="IPR020568">
    <property type="entry name" value="Ribosomal_Su5_D2-typ_SF"/>
</dbReference>
<dbReference type="HAMAP" id="MF_00061">
    <property type="entry name" value="IspE"/>
    <property type="match status" value="1"/>
</dbReference>
<dbReference type="PIRSF" id="PIRSF010376">
    <property type="entry name" value="IspE"/>
    <property type="match status" value="1"/>
</dbReference>
<dbReference type="NCBIfam" id="TIGR00154">
    <property type="entry name" value="ispE"/>
    <property type="match status" value="1"/>
</dbReference>
<dbReference type="InterPro" id="IPR013750">
    <property type="entry name" value="GHMP_kinase_C_dom"/>
</dbReference>
<dbReference type="EMBL" id="JAAMOW010000003">
    <property type="protein sequence ID" value="NGY04384.1"/>
    <property type="molecule type" value="Genomic_DNA"/>
</dbReference>
<comment type="catalytic activity">
    <reaction evidence="10">
        <text>4-CDP-2-C-methyl-D-erythritol + ATP = 4-CDP-2-C-methyl-D-erythritol 2-phosphate + ADP + H(+)</text>
        <dbReference type="Rhea" id="RHEA:18437"/>
        <dbReference type="ChEBI" id="CHEBI:15378"/>
        <dbReference type="ChEBI" id="CHEBI:30616"/>
        <dbReference type="ChEBI" id="CHEBI:57823"/>
        <dbReference type="ChEBI" id="CHEBI:57919"/>
        <dbReference type="ChEBI" id="CHEBI:456216"/>
        <dbReference type="EC" id="2.7.1.148"/>
    </reaction>
</comment>
<protein>
    <recommendedName>
        <fullName evidence="3 10">4-diphosphocytidyl-2-C-methyl-D-erythritol kinase</fullName>
        <shortName evidence="10">CMK</shortName>
        <ecNumber evidence="2 10">2.7.1.148</ecNumber>
    </recommendedName>
    <alternativeName>
        <fullName evidence="9 10">4-(cytidine-5'-diphospho)-2-C-methyl-D-erythritol kinase</fullName>
    </alternativeName>
</protein>
<feature type="active site" evidence="10">
    <location>
        <position position="143"/>
    </location>
</feature>
<dbReference type="GO" id="GO:0016114">
    <property type="term" value="P:terpenoid biosynthetic process"/>
    <property type="evidence" value="ECO:0007669"/>
    <property type="project" value="UniProtKB-UniRule"/>
</dbReference>
<dbReference type="AlphaFoldDB" id="A0A6M2BPV0"/>
<dbReference type="UniPathway" id="UPA00056">
    <property type="reaction ID" value="UER00094"/>
</dbReference>
<evidence type="ECO:0000259" key="12">
    <source>
        <dbReference type="Pfam" id="PF08544"/>
    </source>
</evidence>
<keyword evidence="5 10" id="KW-0547">Nucleotide-binding</keyword>
<evidence type="ECO:0000256" key="8">
    <source>
        <dbReference type="ARBA" id="ARBA00023229"/>
    </source>
</evidence>
<dbReference type="InterPro" id="IPR036554">
    <property type="entry name" value="GHMP_kinase_C_sf"/>
</dbReference>
<evidence type="ECO:0000256" key="10">
    <source>
        <dbReference type="HAMAP-Rule" id="MF_00061"/>
    </source>
</evidence>
<dbReference type="InterPro" id="IPR006204">
    <property type="entry name" value="GHMP_kinase_N_dom"/>
</dbReference>
<evidence type="ECO:0000259" key="11">
    <source>
        <dbReference type="Pfam" id="PF00288"/>
    </source>
</evidence>
<evidence type="ECO:0000256" key="4">
    <source>
        <dbReference type="ARBA" id="ARBA00022679"/>
    </source>
</evidence>
<evidence type="ECO:0000256" key="6">
    <source>
        <dbReference type="ARBA" id="ARBA00022777"/>
    </source>
</evidence>
<feature type="domain" description="GHMP kinase C-terminal" evidence="12">
    <location>
        <begin position="196"/>
        <end position="269"/>
    </location>
</feature>
<dbReference type="GO" id="GO:0019288">
    <property type="term" value="P:isopentenyl diphosphate biosynthetic process, methylerythritol 4-phosphate pathway"/>
    <property type="evidence" value="ECO:0007669"/>
    <property type="project" value="UniProtKB-UniRule"/>
</dbReference>
<keyword evidence="7 10" id="KW-0067">ATP-binding</keyword>
<dbReference type="EC" id="2.7.1.148" evidence="2 10"/>
<keyword evidence="6 10" id="KW-0418">Kinase</keyword>
<dbReference type="Gene3D" id="3.30.230.10">
    <property type="match status" value="1"/>
</dbReference>
<evidence type="ECO:0000256" key="9">
    <source>
        <dbReference type="ARBA" id="ARBA00032554"/>
    </source>
</evidence>
<evidence type="ECO:0000256" key="7">
    <source>
        <dbReference type="ARBA" id="ARBA00022840"/>
    </source>
</evidence>
<evidence type="ECO:0000256" key="1">
    <source>
        <dbReference type="ARBA" id="ARBA00009684"/>
    </source>
</evidence>
<evidence type="ECO:0000256" key="3">
    <source>
        <dbReference type="ARBA" id="ARBA00017473"/>
    </source>
</evidence>
<comment type="function">
    <text evidence="10">Catalyzes the phosphorylation of the position 2 hydroxy group of 4-diphosphocytidyl-2C-methyl-D-erythritol.</text>
</comment>
<keyword evidence="4 10" id="KW-0808">Transferase</keyword>
<dbReference type="SUPFAM" id="SSF55060">
    <property type="entry name" value="GHMP Kinase, C-terminal domain"/>
    <property type="match status" value="1"/>
</dbReference>
<evidence type="ECO:0000256" key="2">
    <source>
        <dbReference type="ARBA" id="ARBA00012052"/>
    </source>
</evidence>
<comment type="similarity">
    <text evidence="1 10">Belongs to the GHMP kinase family. IspE subfamily.</text>
</comment>
<reference evidence="13 14" key="1">
    <citation type="journal article" date="2014" name="Int. J. Syst. Evol. Microbiol.">
        <title>Solimonas terrae sp. nov., isolated from soil.</title>
        <authorList>
            <person name="Kim S.J."/>
            <person name="Moon J.Y."/>
            <person name="Weon H.Y."/>
            <person name="Ahn J.H."/>
            <person name="Chen W.M."/>
            <person name="Kwon S.W."/>
        </authorList>
    </citation>
    <scope>NUCLEOTIDE SEQUENCE [LARGE SCALE GENOMIC DNA]</scope>
    <source>
        <strain evidence="13 14">KIS83-12</strain>
    </source>
</reference>
<evidence type="ECO:0000313" key="14">
    <source>
        <dbReference type="Proteomes" id="UP000472676"/>
    </source>
</evidence>
<proteinExistence type="inferred from homology"/>
<gene>
    <name evidence="10 13" type="primary">ispE</name>
    <name evidence="13" type="ORF">G7Y85_06395</name>
</gene>
<feature type="binding site" evidence="10">
    <location>
        <begin position="101"/>
        <end position="111"/>
    </location>
    <ligand>
        <name>ATP</name>
        <dbReference type="ChEBI" id="CHEBI:30616"/>
    </ligand>
</feature>
<dbReference type="GO" id="GO:0050515">
    <property type="term" value="F:4-(cytidine 5'-diphospho)-2-C-methyl-D-erythritol kinase activity"/>
    <property type="evidence" value="ECO:0007669"/>
    <property type="project" value="UniProtKB-UniRule"/>
</dbReference>
<dbReference type="Pfam" id="PF00288">
    <property type="entry name" value="GHMP_kinases_N"/>
    <property type="match status" value="1"/>
</dbReference>
<comment type="pathway">
    <text evidence="10">Isoprenoid biosynthesis; isopentenyl diphosphate biosynthesis via DXP pathway; isopentenyl diphosphate from 1-deoxy-D-xylulose 5-phosphate: step 3/6.</text>
</comment>
<dbReference type="InterPro" id="IPR004424">
    <property type="entry name" value="IspE"/>
</dbReference>
<evidence type="ECO:0000256" key="5">
    <source>
        <dbReference type="ARBA" id="ARBA00022741"/>
    </source>
</evidence>
<organism evidence="13 14">
    <name type="scientific">Solimonas terrae</name>
    <dbReference type="NCBI Taxonomy" id="1396819"/>
    <lineage>
        <taxon>Bacteria</taxon>
        <taxon>Pseudomonadati</taxon>
        <taxon>Pseudomonadota</taxon>
        <taxon>Gammaproteobacteria</taxon>
        <taxon>Nevskiales</taxon>
        <taxon>Nevskiaceae</taxon>
        <taxon>Solimonas</taxon>
    </lineage>
</organism>